<evidence type="ECO:0000313" key="3">
    <source>
        <dbReference type="Proteomes" id="UP000295096"/>
    </source>
</evidence>
<comment type="caution">
    <text evidence="2">The sequence shown here is derived from an EMBL/GenBank/DDBJ whole genome shotgun (WGS) entry which is preliminary data.</text>
</comment>
<evidence type="ECO:0000313" key="2">
    <source>
        <dbReference type="EMBL" id="TDH63718.1"/>
    </source>
</evidence>
<dbReference type="RefSeq" id="WP_133287512.1">
    <property type="nucleotide sequence ID" value="NZ_SMSJ01000004.1"/>
</dbReference>
<feature type="chain" id="PRO_5020526519" evidence="1">
    <location>
        <begin position="22"/>
        <end position="220"/>
    </location>
</feature>
<feature type="signal peptide" evidence="1">
    <location>
        <begin position="1"/>
        <end position="21"/>
    </location>
</feature>
<protein>
    <submittedName>
        <fullName evidence="2">Uncharacterized protein</fullName>
    </submittedName>
</protein>
<keyword evidence="1" id="KW-0732">Signal</keyword>
<dbReference type="Proteomes" id="UP000295096">
    <property type="component" value="Unassembled WGS sequence"/>
</dbReference>
<reference evidence="2 3" key="1">
    <citation type="journal article" date="2016" name="J. Microbiol.">
        <title>Dankookia rubra gen. nov., sp. nov., an alphaproteobacterium isolated from sediment of a shallow stream.</title>
        <authorList>
            <person name="Kim W.H."/>
            <person name="Kim D.H."/>
            <person name="Kang K."/>
            <person name="Ahn T.Y."/>
        </authorList>
    </citation>
    <scope>NUCLEOTIDE SEQUENCE [LARGE SCALE GENOMIC DNA]</scope>
    <source>
        <strain evidence="2 3">JCM30602</strain>
    </source>
</reference>
<sequence length="220" mass="23902">MTKRRGLIALLGALPLPLPLAAEPAPALSPALSGAQVLLFETPHLAALDPPVRLDYDFLRAAAGQAPVHDTIRLAVRAGEEPGRRDVAAEFLTGPRAIRYPTARGFRGNPLLLFALDRVSRELSAATGGAPDWFRNRIRRALAEAAPPRHLMLAFDGREIDAAEVTLHPFIGEPRAGRYQDQRYRFVLAEAVPGWIHTIFGELAEGAVREEITFAAAVPL</sequence>
<name>A0A4R5QLH4_9PROT</name>
<keyword evidence="3" id="KW-1185">Reference proteome</keyword>
<accession>A0A4R5QLH4</accession>
<evidence type="ECO:0000256" key="1">
    <source>
        <dbReference type="SAM" id="SignalP"/>
    </source>
</evidence>
<dbReference type="EMBL" id="SMSJ01000004">
    <property type="protein sequence ID" value="TDH63718.1"/>
    <property type="molecule type" value="Genomic_DNA"/>
</dbReference>
<organism evidence="2 3">
    <name type="scientific">Dankookia rubra</name>
    <dbReference type="NCBI Taxonomy" id="1442381"/>
    <lineage>
        <taxon>Bacteria</taxon>
        <taxon>Pseudomonadati</taxon>
        <taxon>Pseudomonadota</taxon>
        <taxon>Alphaproteobacteria</taxon>
        <taxon>Acetobacterales</taxon>
        <taxon>Roseomonadaceae</taxon>
        <taxon>Dankookia</taxon>
    </lineage>
</organism>
<dbReference type="OrthoDB" id="5801444at2"/>
<proteinExistence type="predicted"/>
<gene>
    <name evidence="2" type="ORF">E2C06_05170</name>
</gene>
<dbReference type="AlphaFoldDB" id="A0A4R5QLH4"/>